<dbReference type="Pfam" id="PF00106">
    <property type="entry name" value="adh_short"/>
    <property type="match status" value="1"/>
</dbReference>
<feature type="compositionally biased region" description="Low complexity" evidence="3">
    <location>
        <begin position="425"/>
        <end position="435"/>
    </location>
</feature>
<feature type="region of interest" description="Disordered" evidence="3">
    <location>
        <begin position="415"/>
        <end position="535"/>
    </location>
</feature>
<comment type="caution">
    <text evidence="5">The sequence shown here is derived from an EMBL/GenBank/DDBJ whole genome shotgun (WGS) entry which is preliminary data.</text>
</comment>
<evidence type="ECO:0008006" key="7">
    <source>
        <dbReference type="Google" id="ProtNLM"/>
    </source>
</evidence>
<name>A0AAE1C5M6_9PEZI</name>
<evidence type="ECO:0000313" key="5">
    <source>
        <dbReference type="EMBL" id="KAK3678932.1"/>
    </source>
</evidence>
<evidence type="ECO:0000256" key="4">
    <source>
        <dbReference type="SAM" id="Phobius"/>
    </source>
</evidence>
<evidence type="ECO:0000256" key="3">
    <source>
        <dbReference type="SAM" id="MobiDB-lite"/>
    </source>
</evidence>
<keyword evidence="6" id="KW-1185">Reference proteome</keyword>
<keyword evidence="4" id="KW-0472">Membrane</keyword>
<evidence type="ECO:0000313" key="6">
    <source>
        <dbReference type="Proteomes" id="UP001274830"/>
    </source>
</evidence>
<dbReference type="GO" id="GO:0016491">
    <property type="term" value="F:oxidoreductase activity"/>
    <property type="evidence" value="ECO:0007669"/>
    <property type="project" value="UniProtKB-KW"/>
</dbReference>
<dbReference type="Gene3D" id="3.40.50.720">
    <property type="entry name" value="NAD(P)-binding Rossmann-like Domain"/>
    <property type="match status" value="1"/>
</dbReference>
<gene>
    <name evidence="5" type="ORF">LTR78_001385</name>
</gene>
<protein>
    <recommendedName>
        <fullName evidence="7">NAD(P)-binding protein</fullName>
    </recommendedName>
</protein>
<dbReference type="InterPro" id="IPR002347">
    <property type="entry name" value="SDR_fam"/>
</dbReference>
<evidence type="ECO:0000256" key="2">
    <source>
        <dbReference type="ARBA" id="ARBA00023002"/>
    </source>
</evidence>
<organism evidence="5 6">
    <name type="scientific">Recurvomyces mirabilis</name>
    <dbReference type="NCBI Taxonomy" id="574656"/>
    <lineage>
        <taxon>Eukaryota</taxon>
        <taxon>Fungi</taxon>
        <taxon>Dikarya</taxon>
        <taxon>Ascomycota</taxon>
        <taxon>Pezizomycotina</taxon>
        <taxon>Dothideomycetes</taxon>
        <taxon>Dothideomycetidae</taxon>
        <taxon>Mycosphaerellales</taxon>
        <taxon>Teratosphaeriaceae</taxon>
        <taxon>Recurvomyces</taxon>
    </lineage>
</organism>
<keyword evidence="4" id="KW-0812">Transmembrane</keyword>
<feature type="transmembrane region" description="Helical" evidence="4">
    <location>
        <begin position="372"/>
        <end position="392"/>
    </location>
</feature>
<dbReference type="PANTHER" id="PTHR43669:SF11">
    <property type="entry name" value="SHORT-CHAIN DEHYDROGENASE_OXIDOREDUCTASE"/>
    <property type="match status" value="1"/>
</dbReference>
<dbReference type="PANTHER" id="PTHR43669">
    <property type="entry name" value="5-KETO-D-GLUCONATE 5-REDUCTASE"/>
    <property type="match status" value="1"/>
</dbReference>
<keyword evidence="2" id="KW-0560">Oxidoreductase</keyword>
<keyword evidence="4" id="KW-1133">Transmembrane helix</keyword>
<reference evidence="5" key="1">
    <citation type="submission" date="2023-07" db="EMBL/GenBank/DDBJ databases">
        <title>Black Yeasts Isolated from many extreme environments.</title>
        <authorList>
            <person name="Coleine C."/>
            <person name="Stajich J.E."/>
            <person name="Selbmann L."/>
        </authorList>
    </citation>
    <scope>NUCLEOTIDE SEQUENCE</scope>
    <source>
        <strain evidence="5">CCFEE 5485</strain>
    </source>
</reference>
<dbReference type="Proteomes" id="UP001274830">
    <property type="component" value="Unassembled WGS sequence"/>
</dbReference>
<dbReference type="PRINTS" id="PR00081">
    <property type="entry name" value="GDHRDH"/>
</dbReference>
<dbReference type="EMBL" id="JAUTXT010000003">
    <property type="protein sequence ID" value="KAK3678932.1"/>
    <property type="molecule type" value="Genomic_DNA"/>
</dbReference>
<proteinExistence type="inferred from homology"/>
<comment type="similarity">
    <text evidence="1">Belongs to the short-chain dehydrogenases/reductases (SDR) family.</text>
</comment>
<sequence length="535" mass="58480">MPFEYKKVLMIGATSGIGWALASRMIENGISVIATGRRQENLDDFAKQHEGGKGEVDTAAFDITKLDQIPGFAKDMFSKHPDIDCIFLNSGLQRGLDWTKPDEVKLEDAELEILTNYTAYLHLTKAFLPYLQKQAPKPTSLVFTTSGLALIPLLTCPNYCATKAALHHQILAMRQQMKDVNSNVKIIEVYPPAVKTELHAEKNQPQLGDSGKHIGMPLEDFTNEAWEGLSSEDNEQVPVQMVKTAMGFNSWEKERQAAAQKMWGFIKSQQQKSSVEARIASHKQAFSRSFSPHDPSCKPRVPLDPGHDILITYIILSPSADAQYNRTAMAHVVRDVPTTSATATIPNYSDGAGTNNGTSSNGNNGSGSLVNYYFVFLALIICIAGLSGFLVYRRRKRAMAAMRHSREHALARDLSAWHGGGGSGSRSRGYWPGRGRAQEDEGPEEGLNELGEAPPAYVPRKSREDTHAATDGAGNGPTIPLQTLSREEAGLKPPEYTEANARLIETPSSPSHMSGEGSSRFGQHERDAEGGASRT</sequence>
<accession>A0AAE1C5M6</accession>
<evidence type="ECO:0000256" key="1">
    <source>
        <dbReference type="ARBA" id="ARBA00006484"/>
    </source>
</evidence>
<dbReference type="InterPro" id="IPR036291">
    <property type="entry name" value="NAD(P)-bd_dom_sf"/>
</dbReference>
<feature type="compositionally biased region" description="Low complexity" evidence="3">
    <location>
        <begin position="507"/>
        <end position="519"/>
    </location>
</feature>
<dbReference type="SUPFAM" id="SSF51735">
    <property type="entry name" value="NAD(P)-binding Rossmann-fold domains"/>
    <property type="match status" value="1"/>
</dbReference>
<dbReference type="AlphaFoldDB" id="A0AAE1C5M6"/>